<proteinExistence type="inferred from homology"/>
<dbReference type="Pfam" id="PF01379">
    <property type="entry name" value="Porphobil_deam"/>
    <property type="match status" value="1"/>
</dbReference>
<dbReference type="PRINTS" id="PR00151">
    <property type="entry name" value="PORPHBDMNASE"/>
</dbReference>
<dbReference type="EMBL" id="UINC01036398">
    <property type="protein sequence ID" value="SVB30301.1"/>
    <property type="molecule type" value="Genomic_DNA"/>
</dbReference>
<dbReference type="GO" id="GO:0005737">
    <property type="term" value="C:cytoplasm"/>
    <property type="evidence" value="ECO:0007669"/>
    <property type="project" value="TreeGrafter"/>
</dbReference>
<dbReference type="Gene3D" id="3.40.190.10">
    <property type="entry name" value="Periplasmic binding protein-like II"/>
    <property type="match status" value="2"/>
</dbReference>
<dbReference type="InterPro" id="IPR036803">
    <property type="entry name" value="Porphobilinogen_deaminase_C_sf"/>
</dbReference>
<gene>
    <name evidence="8" type="ORF">METZ01_LOCUS183155</name>
</gene>
<evidence type="ECO:0000256" key="5">
    <source>
        <dbReference type="ARBA" id="ARBA00023244"/>
    </source>
</evidence>
<evidence type="ECO:0000259" key="7">
    <source>
        <dbReference type="Pfam" id="PF03900"/>
    </source>
</evidence>
<dbReference type="EC" id="2.5.1.61" evidence="3"/>
<feature type="domain" description="Porphobilinogen deaminase C-terminal" evidence="7">
    <location>
        <begin position="230"/>
        <end position="273"/>
    </location>
</feature>
<dbReference type="GO" id="GO:0006783">
    <property type="term" value="P:heme biosynthetic process"/>
    <property type="evidence" value="ECO:0007669"/>
    <property type="project" value="TreeGrafter"/>
</dbReference>
<evidence type="ECO:0000256" key="3">
    <source>
        <dbReference type="ARBA" id="ARBA00012655"/>
    </source>
</evidence>
<dbReference type="PANTHER" id="PTHR11557">
    <property type="entry name" value="PORPHOBILINOGEN DEAMINASE"/>
    <property type="match status" value="1"/>
</dbReference>
<dbReference type="SUPFAM" id="SSF54782">
    <property type="entry name" value="Porphobilinogen deaminase (hydroxymethylbilane synthase), C-terminal domain"/>
    <property type="match status" value="1"/>
</dbReference>
<evidence type="ECO:0000256" key="1">
    <source>
        <dbReference type="ARBA" id="ARBA00001916"/>
    </source>
</evidence>
<reference evidence="8" key="1">
    <citation type="submission" date="2018-05" db="EMBL/GenBank/DDBJ databases">
        <authorList>
            <person name="Lanie J.A."/>
            <person name="Ng W.-L."/>
            <person name="Kazmierczak K.M."/>
            <person name="Andrzejewski T.M."/>
            <person name="Davidsen T.M."/>
            <person name="Wayne K.J."/>
            <person name="Tettelin H."/>
            <person name="Glass J.I."/>
            <person name="Rusch D."/>
            <person name="Podicherti R."/>
            <person name="Tsui H.-C.T."/>
            <person name="Winkler M.E."/>
        </authorList>
    </citation>
    <scope>NUCLEOTIDE SEQUENCE</scope>
</reference>
<organism evidence="8">
    <name type="scientific">marine metagenome</name>
    <dbReference type="NCBI Taxonomy" id="408172"/>
    <lineage>
        <taxon>unclassified sequences</taxon>
        <taxon>metagenomes</taxon>
        <taxon>ecological metagenomes</taxon>
    </lineage>
</organism>
<dbReference type="GO" id="GO:0004418">
    <property type="term" value="F:hydroxymethylbilane synthase activity"/>
    <property type="evidence" value="ECO:0007669"/>
    <property type="project" value="UniProtKB-EC"/>
</dbReference>
<dbReference type="InterPro" id="IPR022418">
    <property type="entry name" value="Porphobilinogen_deaminase_C"/>
</dbReference>
<sequence>MTNLNDRPIKVGTRGSNLALTQTGHVIDALSQANPSIDFEIVTIKTTGDHDQWKTQMPLKVGVFVRELEAALLDNRIDIAVHSLKDMPSSLATELAIAAVPEREDPRDALVSRKGILLEDLPAGSRIATGSIRRQALVKSMRPDLTVEPVRGNVETRLEKLRQTDGPDAVMLATAGLNRLGLQDQISQHLSCMEFVSAVGQGALAVETRANDNFTTELAAKIDHLETRQAITAERAFLQVIGGGCSSSVSAHAKITKQQIEISAFASTPDASTVLRER</sequence>
<keyword evidence="5" id="KW-0627">Porphyrin biosynthesis</keyword>
<feature type="domain" description="Porphobilinogen deaminase N-terminal" evidence="6">
    <location>
        <begin position="9"/>
        <end position="215"/>
    </location>
</feature>
<feature type="non-terminal residue" evidence="8">
    <location>
        <position position="278"/>
    </location>
</feature>
<dbReference type="InterPro" id="IPR022417">
    <property type="entry name" value="Porphobilin_deaminase_N"/>
</dbReference>
<dbReference type="SUPFAM" id="SSF53850">
    <property type="entry name" value="Periplasmic binding protein-like II"/>
    <property type="match status" value="1"/>
</dbReference>
<dbReference type="Pfam" id="PF03900">
    <property type="entry name" value="Porphobil_deamC"/>
    <property type="match status" value="1"/>
</dbReference>
<evidence type="ECO:0000313" key="8">
    <source>
        <dbReference type="EMBL" id="SVB30301.1"/>
    </source>
</evidence>
<keyword evidence="4" id="KW-0808">Transferase</keyword>
<dbReference type="AlphaFoldDB" id="A0A382CXS4"/>
<accession>A0A382CXS4</accession>
<comment type="cofactor">
    <cofactor evidence="1">
        <name>dipyrromethane</name>
        <dbReference type="ChEBI" id="CHEBI:60342"/>
    </cofactor>
</comment>
<evidence type="ECO:0000259" key="6">
    <source>
        <dbReference type="Pfam" id="PF01379"/>
    </source>
</evidence>
<comment type="similarity">
    <text evidence="2">Belongs to the HMBS family.</text>
</comment>
<dbReference type="PIRSF" id="PIRSF001438">
    <property type="entry name" value="4pyrrol_synth_OHMeBilane_synth"/>
    <property type="match status" value="1"/>
</dbReference>
<evidence type="ECO:0000256" key="2">
    <source>
        <dbReference type="ARBA" id="ARBA00005638"/>
    </source>
</evidence>
<dbReference type="FunFam" id="3.40.190.10:FF:000005">
    <property type="entry name" value="Porphobilinogen deaminase"/>
    <property type="match status" value="1"/>
</dbReference>
<dbReference type="NCBIfam" id="TIGR00212">
    <property type="entry name" value="hemC"/>
    <property type="match status" value="1"/>
</dbReference>
<evidence type="ECO:0000256" key="4">
    <source>
        <dbReference type="ARBA" id="ARBA00022679"/>
    </source>
</evidence>
<name>A0A382CXS4_9ZZZZ</name>
<dbReference type="Gene3D" id="3.30.160.40">
    <property type="entry name" value="Porphobilinogen deaminase, C-terminal domain"/>
    <property type="match status" value="1"/>
</dbReference>
<protein>
    <recommendedName>
        <fullName evidence="3">hydroxymethylbilane synthase</fullName>
        <ecNumber evidence="3">2.5.1.61</ecNumber>
    </recommendedName>
</protein>
<dbReference type="InterPro" id="IPR000860">
    <property type="entry name" value="HemC"/>
</dbReference>
<dbReference type="PANTHER" id="PTHR11557:SF0">
    <property type="entry name" value="PORPHOBILINOGEN DEAMINASE"/>
    <property type="match status" value="1"/>
</dbReference>